<sequence length="156" mass="16962">MLKLLLLLVSHGAVLAIGFALGVYFLPILTEPNGPDATALAAAAEGARYEVPLSRDLKGSDLLHWGEGTISLSDRRIVHKGELSPGPDYKLYLVKEFVDDEAGFIAMKESAVRLGDIKTFDGFIVEVPGDVSIDDYNTVLVWCEAFGEFITAGKYR</sequence>
<proteinExistence type="predicted"/>
<dbReference type="RefSeq" id="WP_055111901.1">
    <property type="nucleotide sequence ID" value="NZ_CXWA01000005.1"/>
</dbReference>
<feature type="domain" description="DM13" evidence="1">
    <location>
        <begin position="51"/>
        <end position="156"/>
    </location>
</feature>
<dbReference type="Proteomes" id="UP000049983">
    <property type="component" value="Unassembled WGS sequence"/>
</dbReference>
<dbReference type="EMBL" id="CXWC01000011">
    <property type="protein sequence ID" value="CTQ73839.1"/>
    <property type="molecule type" value="Genomic_DNA"/>
</dbReference>
<dbReference type="Pfam" id="PF10517">
    <property type="entry name" value="DM13"/>
    <property type="match status" value="1"/>
</dbReference>
<dbReference type="InterPro" id="IPR019545">
    <property type="entry name" value="DM13_domain"/>
</dbReference>
<keyword evidence="3" id="KW-1185">Reference proteome</keyword>
<accession>A0A0M6ZWJ7</accession>
<gene>
    <name evidence="2" type="ORF">LA5096_03814</name>
</gene>
<dbReference type="STRING" id="311410.LA5095_00674"/>
<evidence type="ECO:0000313" key="3">
    <source>
        <dbReference type="Proteomes" id="UP000049983"/>
    </source>
</evidence>
<reference evidence="3" key="1">
    <citation type="submission" date="2015-07" db="EMBL/GenBank/DDBJ databases">
        <authorList>
            <person name="Rodrigo-Torres Lidia"/>
            <person name="Arahal R.David."/>
        </authorList>
    </citation>
    <scope>NUCLEOTIDE SEQUENCE [LARGE SCALE GENOMIC DNA]</scope>
    <source>
        <strain evidence="3">CECT 5096</strain>
    </source>
</reference>
<evidence type="ECO:0000259" key="1">
    <source>
        <dbReference type="PROSITE" id="PS51549"/>
    </source>
</evidence>
<dbReference type="OrthoDB" id="6106486at2"/>
<dbReference type="PROSITE" id="PS51549">
    <property type="entry name" value="DM13"/>
    <property type="match status" value="1"/>
</dbReference>
<dbReference type="GeneID" id="97671141"/>
<evidence type="ECO:0000313" key="2">
    <source>
        <dbReference type="EMBL" id="CTQ73839.1"/>
    </source>
</evidence>
<organism evidence="2 3">
    <name type="scientific">Roseibium album</name>
    <dbReference type="NCBI Taxonomy" id="311410"/>
    <lineage>
        <taxon>Bacteria</taxon>
        <taxon>Pseudomonadati</taxon>
        <taxon>Pseudomonadota</taxon>
        <taxon>Alphaproteobacteria</taxon>
        <taxon>Hyphomicrobiales</taxon>
        <taxon>Stappiaceae</taxon>
        <taxon>Roseibium</taxon>
    </lineage>
</organism>
<protein>
    <submittedName>
        <fullName evidence="2">Electron transfer DM13</fullName>
    </submittedName>
</protein>
<name>A0A0M6ZWJ7_9HYPH</name>
<dbReference type="AlphaFoldDB" id="A0A0M6ZWJ7"/>